<dbReference type="EMBL" id="LVCJ01000075">
    <property type="protein sequence ID" value="OAL30143.1"/>
    <property type="molecule type" value="Genomic_DNA"/>
</dbReference>
<dbReference type="RefSeq" id="XP_022496877.1">
    <property type="nucleotide sequence ID" value="XM_022647133.1"/>
</dbReference>
<accession>A0A178CM30</accession>
<proteinExistence type="predicted"/>
<comment type="caution">
    <text evidence="1">The sequence shown here is derived from an EMBL/GenBank/DDBJ whole genome shotgun (WGS) entry which is preliminary data.</text>
</comment>
<dbReference type="Proteomes" id="UP000185904">
    <property type="component" value="Unassembled WGS sequence"/>
</dbReference>
<organism evidence="1 2">
    <name type="scientific">Fonsecaea nubica</name>
    <dbReference type="NCBI Taxonomy" id="856822"/>
    <lineage>
        <taxon>Eukaryota</taxon>
        <taxon>Fungi</taxon>
        <taxon>Dikarya</taxon>
        <taxon>Ascomycota</taxon>
        <taxon>Pezizomycotina</taxon>
        <taxon>Eurotiomycetes</taxon>
        <taxon>Chaetothyriomycetidae</taxon>
        <taxon>Chaetothyriales</taxon>
        <taxon>Herpotrichiellaceae</taxon>
        <taxon>Fonsecaea</taxon>
    </lineage>
</organism>
<protein>
    <submittedName>
        <fullName evidence="1">Uncharacterized protein</fullName>
    </submittedName>
</protein>
<sequence length="155" mass="17336">MPSFRLQLARDLYHQADLGAGEMSEYGLQRQHAEHRAVDRDQDRARHAVDVIAALRENFGEDITVIKSLTVIFILCGRMIEVLTADVQIDDFEDSSTTASVGQAQDAGHNREAQLDRQLEDAQVNPQTMHNGGLVCVANSRTLQQTMPFRTRDST</sequence>
<evidence type="ECO:0000313" key="1">
    <source>
        <dbReference type="EMBL" id="OAL30143.1"/>
    </source>
</evidence>
<dbReference type="AlphaFoldDB" id="A0A178CM30"/>
<dbReference type="GeneID" id="34592261"/>
<evidence type="ECO:0000313" key="2">
    <source>
        <dbReference type="Proteomes" id="UP000185904"/>
    </source>
</evidence>
<dbReference type="OrthoDB" id="10368031at2759"/>
<reference evidence="1 2" key="1">
    <citation type="submission" date="2016-03" db="EMBL/GenBank/DDBJ databases">
        <title>The draft genome sequence of Fonsecaea nubica causative agent of cutaneous subcutaneous infection in human host.</title>
        <authorList>
            <person name="Costa F."/>
            <person name="Sybren D.H."/>
            <person name="Raittz R.T."/>
            <person name="Weiss V.A."/>
            <person name="Leao A.C."/>
            <person name="Gomes R."/>
            <person name="De Souza E.M."/>
            <person name="Pedrosa F.O."/>
            <person name="Steffens M.B."/>
            <person name="Bombassaro A."/>
            <person name="Tadra-Sfeir M.Z."/>
            <person name="Moreno L.F."/>
            <person name="Najafzadeh M.J."/>
            <person name="Felipe M.S."/>
            <person name="Teixeira M."/>
            <person name="Sun J."/>
            <person name="Xi L."/>
            <person name="Castro M.A."/>
            <person name="Vicente V.A."/>
        </authorList>
    </citation>
    <scope>NUCLEOTIDE SEQUENCE [LARGE SCALE GENOMIC DNA]</scope>
    <source>
        <strain evidence="1 2">CBS 269.64</strain>
    </source>
</reference>
<gene>
    <name evidence="1" type="ORF">AYO20_08859</name>
</gene>
<keyword evidence="2" id="KW-1185">Reference proteome</keyword>
<name>A0A178CM30_9EURO</name>